<dbReference type="InterPro" id="IPR050250">
    <property type="entry name" value="Macrolide_Exporter_MacB"/>
</dbReference>
<dbReference type="Pfam" id="PF02687">
    <property type="entry name" value="FtsX"/>
    <property type="match status" value="2"/>
</dbReference>
<dbReference type="Proteomes" id="UP000442535">
    <property type="component" value="Unassembled WGS sequence"/>
</dbReference>
<feature type="transmembrane region" description="Helical" evidence="7">
    <location>
        <begin position="309"/>
        <end position="336"/>
    </location>
</feature>
<feature type="transmembrane region" description="Helical" evidence="7">
    <location>
        <begin position="266"/>
        <end position="288"/>
    </location>
</feature>
<evidence type="ECO:0000256" key="5">
    <source>
        <dbReference type="ARBA" id="ARBA00023136"/>
    </source>
</evidence>
<dbReference type="InterPro" id="IPR025857">
    <property type="entry name" value="MacB_PCD"/>
</dbReference>
<feature type="transmembrane region" description="Helical" evidence="7">
    <location>
        <begin position="406"/>
        <end position="426"/>
    </location>
</feature>
<protein>
    <submittedName>
        <fullName evidence="10">ABC transporter permease</fullName>
    </submittedName>
</protein>
<dbReference type="RefSeq" id="WP_154542980.1">
    <property type="nucleotide sequence ID" value="NZ_JAQYQY010000033.1"/>
</dbReference>
<dbReference type="InterPro" id="IPR003838">
    <property type="entry name" value="ABC3_permease_C"/>
</dbReference>
<dbReference type="PANTHER" id="PTHR30572:SF4">
    <property type="entry name" value="ABC TRANSPORTER PERMEASE YTRF"/>
    <property type="match status" value="1"/>
</dbReference>
<sequence>MWKLIIREITTRKSRFFAAILAVTLGVAFLTLTLGVRNLLLNAVTASTTSSLTGDLYAVGALAKNASTFDINARNPIDSNLAPVIEAVDGVSHAAPVYEGEAVLLDSRKQPVTLGLSPTTVRGSFPYPPGPTLAEGRLPTGAAEVMLETTTARRAGLKVGDKATLIWGGTAHEMQVVGTAGFEGPLGTATMAFVDAENAKTWFSAESRVKTIGIKVGAASDPKTVKDRVQDAVGPDATILLGETLRVEHARAVEKAVGFVNSLVQWFVALSLLAGGFLIANTFGILVTARYRSLGLLRAVGYSPRALRWLVLGQAVIIGTIGAALGVLIGIGATAAARLVLATQGWGFSTGLPLDVPTIALAFGIGLLITLFAAVFPAWRAGKIPPLSVLELAAPAAAERTRPRTIAGVLALLGALGTGWFGLTVSQQRIDWTVVAVLIASGILFLLGLMLLLVQLQRPVLAFFGLFTKGFNALPAHLALQNLRRYPRRTSFGAAALVIGVAIATAGGILADSARASLRTGTVSEVQTDLVVAALQPSTNLEQALGAIREVSGVRGASADIIQAPVLVRQGEDPTHQVVAAGISAGDAVDTLKLRVSQGEVQALSRGEVIMNSRAAGSGWKVGDSITVSGPVGIYSTRIGGVTESSLLNATVFLDPQYLRQTAASEQVTREFIFVRLDPGADGKPVSGSTLRAVQDRIQKALDPFFIFKALTPSELASTVSQTTTQVLWLMYGLLGFSVVIALLGVMNTLALAVLERRRTFALLRIIGLKPREGAAMVRWEAFFLALLGAVIGWAGGLALGALWRFVLRGQGLAVFSVPWAGQLALIGVAVILAVVAAGWPARQTLRSPALMSELAS</sequence>
<evidence type="ECO:0000256" key="3">
    <source>
        <dbReference type="ARBA" id="ARBA00022692"/>
    </source>
</evidence>
<comment type="similarity">
    <text evidence="6">Belongs to the ABC-4 integral membrane protein family.</text>
</comment>
<feature type="domain" description="ABC3 transporter permease C-terminal" evidence="8">
    <location>
        <begin position="734"/>
        <end position="848"/>
    </location>
</feature>
<feature type="transmembrane region" description="Helical" evidence="7">
    <location>
        <begin position="729"/>
        <end position="755"/>
    </location>
</feature>
<feature type="transmembrane region" description="Helical" evidence="7">
    <location>
        <begin position="782"/>
        <end position="808"/>
    </location>
</feature>
<feature type="domain" description="MacB-like periplasmic core" evidence="9">
    <location>
        <begin position="17"/>
        <end position="231"/>
    </location>
</feature>
<evidence type="ECO:0000256" key="2">
    <source>
        <dbReference type="ARBA" id="ARBA00022475"/>
    </source>
</evidence>
<proteinExistence type="inferred from homology"/>
<feature type="transmembrane region" description="Helical" evidence="7">
    <location>
        <begin position="432"/>
        <end position="454"/>
    </location>
</feature>
<evidence type="ECO:0000256" key="6">
    <source>
        <dbReference type="ARBA" id="ARBA00038076"/>
    </source>
</evidence>
<feature type="transmembrane region" description="Helical" evidence="7">
    <location>
        <begin position="492"/>
        <end position="511"/>
    </location>
</feature>
<comment type="caution">
    <text evidence="10">The sequence shown here is derived from an EMBL/GenBank/DDBJ whole genome shotgun (WGS) entry which is preliminary data.</text>
</comment>
<feature type="domain" description="MacB-like periplasmic core" evidence="9">
    <location>
        <begin position="495"/>
        <end position="686"/>
    </location>
</feature>
<evidence type="ECO:0000259" key="8">
    <source>
        <dbReference type="Pfam" id="PF02687"/>
    </source>
</evidence>
<keyword evidence="11" id="KW-1185">Reference proteome</keyword>
<dbReference type="GO" id="GO:0005886">
    <property type="term" value="C:plasma membrane"/>
    <property type="evidence" value="ECO:0007669"/>
    <property type="project" value="UniProtKB-SubCell"/>
</dbReference>
<gene>
    <name evidence="10" type="ORF">FYJ63_01155</name>
</gene>
<comment type="subcellular location">
    <subcellularLocation>
        <location evidence="1">Cell membrane</location>
        <topology evidence="1">Multi-pass membrane protein</topology>
    </subcellularLocation>
</comment>
<dbReference type="Pfam" id="PF12704">
    <property type="entry name" value="MacB_PCD"/>
    <property type="match status" value="2"/>
</dbReference>
<evidence type="ECO:0000256" key="7">
    <source>
        <dbReference type="SAM" id="Phobius"/>
    </source>
</evidence>
<evidence type="ECO:0000259" key="9">
    <source>
        <dbReference type="Pfam" id="PF12704"/>
    </source>
</evidence>
<evidence type="ECO:0000256" key="1">
    <source>
        <dbReference type="ARBA" id="ARBA00004651"/>
    </source>
</evidence>
<dbReference type="AlphaFoldDB" id="A0A7K0K077"/>
<keyword evidence="4 7" id="KW-1133">Transmembrane helix</keyword>
<dbReference type="PANTHER" id="PTHR30572">
    <property type="entry name" value="MEMBRANE COMPONENT OF TRANSPORTER-RELATED"/>
    <property type="match status" value="1"/>
</dbReference>
<evidence type="ECO:0000313" key="10">
    <source>
        <dbReference type="EMBL" id="MST48873.1"/>
    </source>
</evidence>
<dbReference type="GO" id="GO:0022857">
    <property type="term" value="F:transmembrane transporter activity"/>
    <property type="evidence" value="ECO:0007669"/>
    <property type="project" value="TreeGrafter"/>
</dbReference>
<name>A0A7K0K077_9ACTO</name>
<keyword evidence="2" id="KW-1003">Cell membrane</keyword>
<evidence type="ECO:0000313" key="11">
    <source>
        <dbReference type="Proteomes" id="UP000442535"/>
    </source>
</evidence>
<accession>A0A7K0K077</accession>
<keyword evidence="5 7" id="KW-0472">Membrane</keyword>
<feature type="domain" description="ABC3 transporter permease C-terminal" evidence="8">
    <location>
        <begin position="267"/>
        <end position="386"/>
    </location>
</feature>
<feature type="transmembrane region" description="Helical" evidence="7">
    <location>
        <begin position="356"/>
        <end position="379"/>
    </location>
</feature>
<dbReference type="EMBL" id="VUMY01000002">
    <property type="protein sequence ID" value="MST48873.1"/>
    <property type="molecule type" value="Genomic_DNA"/>
</dbReference>
<keyword evidence="3 7" id="KW-0812">Transmembrane</keyword>
<organism evidence="10 11">
    <name type="scientific">Mobiluncus porci</name>
    <dbReference type="NCBI Taxonomy" id="2652278"/>
    <lineage>
        <taxon>Bacteria</taxon>
        <taxon>Bacillati</taxon>
        <taxon>Actinomycetota</taxon>
        <taxon>Actinomycetes</taxon>
        <taxon>Actinomycetales</taxon>
        <taxon>Actinomycetaceae</taxon>
        <taxon>Mobiluncus</taxon>
    </lineage>
</organism>
<reference evidence="10 11" key="1">
    <citation type="submission" date="2019-08" db="EMBL/GenBank/DDBJ databases">
        <title>In-depth cultivation of the pig gut microbiome towards novel bacterial diversity and tailored functional studies.</title>
        <authorList>
            <person name="Wylensek D."/>
            <person name="Hitch T.C.A."/>
            <person name="Clavel T."/>
        </authorList>
    </citation>
    <scope>NUCLEOTIDE SEQUENCE [LARGE SCALE GENOMIC DNA]</scope>
    <source>
        <strain evidence="10 11">RF-GAM-744-WT-7</strain>
    </source>
</reference>
<evidence type="ECO:0000256" key="4">
    <source>
        <dbReference type="ARBA" id="ARBA00022989"/>
    </source>
</evidence>
<feature type="transmembrane region" description="Helical" evidence="7">
    <location>
        <begin position="820"/>
        <end position="842"/>
    </location>
</feature>